<keyword evidence="2" id="KW-0732">Signal</keyword>
<gene>
    <name evidence="3" type="ORF">NPE20_11025</name>
</gene>
<evidence type="ECO:0000313" key="4">
    <source>
        <dbReference type="Proteomes" id="UP001204376"/>
    </source>
</evidence>
<evidence type="ECO:0000256" key="2">
    <source>
        <dbReference type="SAM" id="SignalP"/>
    </source>
</evidence>
<feature type="chain" id="PRO_5046546498" description="Tetratricopeptide repeat protein" evidence="2">
    <location>
        <begin position="27"/>
        <end position="204"/>
    </location>
</feature>
<evidence type="ECO:0000256" key="1">
    <source>
        <dbReference type="PROSITE-ProRule" id="PRU00339"/>
    </source>
</evidence>
<dbReference type="PROSITE" id="PS50005">
    <property type="entry name" value="TPR"/>
    <property type="match status" value="1"/>
</dbReference>
<sequence length="204" mass="22914">MFDIRPMLKKALLLLSIIFAAVTTHAQTADEVYNQYLDFNLARLQGETDKALTLGQDLIPNVDKLKENARISFYYSIGNLFENDSQSVKAVEYYEKVAAAVPNYYVAQRALGYLYMKQVDEISDKLNAAKSDVNENRRLTALYIAAAKKALPHLEKAQACDPNDDTLALIKLLYKNTKDTQGAATLNARLKELSKNCIDLLNDK</sequence>
<dbReference type="Proteomes" id="UP001204376">
    <property type="component" value="Unassembled WGS sequence"/>
</dbReference>
<reference evidence="3 4" key="1">
    <citation type="submission" date="2022-07" db="EMBL/GenBank/DDBJ databases">
        <title>Mucilaginibacter sp. JC4.</title>
        <authorList>
            <person name="Le V."/>
            <person name="Ko S.-R."/>
            <person name="Ahn C.-Y."/>
            <person name="Oh H.-M."/>
        </authorList>
    </citation>
    <scope>NUCLEOTIDE SEQUENCE [LARGE SCALE GENOMIC DNA]</scope>
    <source>
        <strain evidence="3 4">JC4</strain>
    </source>
</reference>
<comment type="caution">
    <text evidence="3">The sequence shown here is derived from an EMBL/GenBank/DDBJ whole genome shotgun (WGS) entry which is preliminary data.</text>
</comment>
<keyword evidence="4" id="KW-1185">Reference proteome</keyword>
<protein>
    <recommendedName>
        <fullName evidence="5">Tetratricopeptide repeat protein</fullName>
    </recommendedName>
</protein>
<dbReference type="RefSeq" id="WP_256538696.1">
    <property type="nucleotide sequence ID" value="NZ_JANHOH010000002.1"/>
</dbReference>
<dbReference type="InterPro" id="IPR019734">
    <property type="entry name" value="TPR_rpt"/>
</dbReference>
<accession>A0ABT1T1R5</accession>
<dbReference type="EMBL" id="JANHOH010000002">
    <property type="protein sequence ID" value="MCQ6958497.1"/>
    <property type="molecule type" value="Genomic_DNA"/>
</dbReference>
<keyword evidence="1" id="KW-0802">TPR repeat</keyword>
<dbReference type="InterPro" id="IPR011990">
    <property type="entry name" value="TPR-like_helical_dom_sf"/>
</dbReference>
<dbReference type="Gene3D" id="1.25.40.10">
    <property type="entry name" value="Tetratricopeptide repeat domain"/>
    <property type="match status" value="1"/>
</dbReference>
<feature type="repeat" description="TPR" evidence="1">
    <location>
        <begin position="71"/>
        <end position="104"/>
    </location>
</feature>
<feature type="signal peptide" evidence="2">
    <location>
        <begin position="1"/>
        <end position="26"/>
    </location>
</feature>
<proteinExistence type="predicted"/>
<organism evidence="3 4">
    <name type="scientific">Mucilaginibacter aquariorum</name>
    <dbReference type="NCBI Taxonomy" id="2967225"/>
    <lineage>
        <taxon>Bacteria</taxon>
        <taxon>Pseudomonadati</taxon>
        <taxon>Bacteroidota</taxon>
        <taxon>Sphingobacteriia</taxon>
        <taxon>Sphingobacteriales</taxon>
        <taxon>Sphingobacteriaceae</taxon>
        <taxon>Mucilaginibacter</taxon>
    </lineage>
</organism>
<dbReference type="SUPFAM" id="SSF48452">
    <property type="entry name" value="TPR-like"/>
    <property type="match status" value="1"/>
</dbReference>
<name>A0ABT1T1R5_9SPHI</name>
<evidence type="ECO:0000313" key="3">
    <source>
        <dbReference type="EMBL" id="MCQ6958497.1"/>
    </source>
</evidence>
<evidence type="ECO:0008006" key="5">
    <source>
        <dbReference type="Google" id="ProtNLM"/>
    </source>
</evidence>